<dbReference type="InterPro" id="IPR035908">
    <property type="entry name" value="F0_ATP_A_sf"/>
</dbReference>
<keyword evidence="13" id="KW-1185">Reference proteome</keyword>
<evidence type="ECO:0000313" key="12">
    <source>
        <dbReference type="Ensembl" id="ENSPCLP00000012571.1"/>
    </source>
</evidence>
<sequence>MNPNTTNPNVNQNNQPTHPTIALDVHLTANLTAGHLLIQLISTVTTILLPIIPSISTPTALILFLLKALEVAVAKPV</sequence>
<evidence type="ECO:0000256" key="10">
    <source>
        <dbReference type="ARBA" id="ARBA00023310"/>
    </source>
</evidence>
<keyword evidence="7 11" id="KW-1133">Transmembrane helix</keyword>
<protein>
    <submittedName>
        <fullName evidence="12">Uncharacterized protein</fullName>
    </submittedName>
</protein>
<evidence type="ECO:0000256" key="9">
    <source>
        <dbReference type="ARBA" id="ARBA00023136"/>
    </source>
</evidence>
<proteinExistence type="inferred from homology"/>
<keyword evidence="10" id="KW-0066">ATP synthesis</keyword>
<feature type="transmembrane region" description="Helical" evidence="11">
    <location>
        <begin position="36"/>
        <end position="66"/>
    </location>
</feature>
<evidence type="ECO:0000256" key="11">
    <source>
        <dbReference type="SAM" id="Phobius"/>
    </source>
</evidence>
<keyword evidence="5 11" id="KW-0812">Transmembrane</keyword>
<dbReference type="GO" id="GO:1902600">
    <property type="term" value="P:proton transmembrane transport"/>
    <property type="evidence" value="ECO:0007669"/>
    <property type="project" value="UniProtKB-KW"/>
</dbReference>
<dbReference type="GO" id="GO:0045259">
    <property type="term" value="C:proton-transporting ATP synthase complex"/>
    <property type="evidence" value="ECO:0007669"/>
    <property type="project" value="UniProtKB-KW"/>
</dbReference>
<name>A0A669QEW2_PHACC</name>
<dbReference type="AlphaFoldDB" id="A0A669QEW2"/>
<evidence type="ECO:0000256" key="5">
    <source>
        <dbReference type="ARBA" id="ARBA00022692"/>
    </source>
</evidence>
<keyword evidence="8" id="KW-0406">Ion transport</keyword>
<evidence type="ECO:0000256" key="1">
    <source>
        <dbReference type="ARBA" id="ARBA00004141"/>
    </source>
</evidence>
<dbReference type="OMA" id="TIALDVH"/>
<evidence type="ECO:0000256" key="4">
    <source>
        <dbReference type="ARBA" id="ARBA00022547"/>
    </source>
</evidence>
<keyword evidence="6" id="KW-0375">Hydrogen ion transport</keyword>
<dbReference type="Ensembl" id="ENSPCLT00000016695.1">
    <property type="protein sequence ID" value="ENSPCLP00000012571.1"/>
    <property type="gene ID" value="ENSPCLG00000010335.1"/>
</dbReference>
<comment type="similarity">
    <text evidence="2">Belongs to the ATPase A chain family.</text>
</comment>
<evidence type="ECO:0000256" key="7">
    <source>
        <dbReference type="ARBA" id="ARBA00022989"/>
    </source>
</evidence>
<dbReference type="Proteomes" id="UP000472261">
    <property type="component" value="Unplaced"/>
</dbReference>
<evidence type="ECO:0000256" key="3">
    <source>
        <dbReference type="ARBA" id="ARBA00022448"/>
    </source>
</evidence>
<dbReference type="SUPFAM" id="SSF81336">
    <property type="entry name" value="F1F0 ATP synthase subunit A"/>
    <property type="match status" value="1"/>
</dbReference>
<keyword evidence="3" id="KW-0813">Transport</keyword>
<comment type="subcellular location">
    <subcellularLocation>
        <location evidence="1">Membrane</location>
        <topology evidence="1">Multi-pass membrane protein</topology>
    </subcellularLocation>
</comment>
<accession>A0A669QEW2</accession>
<evidence type="ECO:0000256" key="2">
    <source>
        <dbReference type="ARBA" id="ARBA00006810"/>
    </source>
</evidence>
<keyword evidence="9 11" id="KW-0472">Membrane</keyword>
<reference evidence="12" key="2">
    <citation type="submission" date="2025-09" db="UniProtKB">
        <authorList>
            <consortium name="Ensembl"/>
        </authorList>
    </citation>
    <scope>IDENTIFICATION</scope>
</reference>
<dbReference type="GO" id="GO:0006754">
    <property type="term" value="P:ATP biosynthetic process"/>
    <property type="evidence" value="ECO:0007669"/>
    <property type="project" value="UniProtKB-KW"/>
</dbReference>
<evidence type="ECO:0000256" key="6">
    <source>
        <dbReference type="ARBA" id="ARBA00022781"/>
    </source>
</evidence>
<reference evidence="12" key="1">
    <citation type="submission" date="2025-08" db="UniProtKB">
        <authorList>
            <consortium name="Ensembl"/>
        </authorList>
    </citation>
    <scope>IDENTIFICATION</scope>
</reference>
<evidence type="ECO:0000313" key="13">
    <source>
        <dbReference type="Proteomes" id="UP000472261"/>
    </source>
</evidence>
<evidence type="ECO:0000256" key="8">
    <source>
        <dbReference type="ARBA" id="ARBA00023065"/>
    </source>
</evidence>
<keyword evidence="4" id="KW-0138">CF(0)</keyword>
<organism evidence="12 13">
    <name type="scientific">Phasianus colchicus</name>
    <name type="common">Common pheasant</name>
    <dbReference type="NCBI Taxonomy" id="9054"/>
    <lineage>
        <taxon>Eukaryota</taxon>
        <taxon>Metazoa</taxon>
        <taxon>Chordata</taxon>
        <taxon>Craniata</taxon>
        <taxon>Vertebrata</taxon>
        <taxon>Euteleostomi</taxon>
        <taxon>Archelosauria</taxon>
        <taxon>Archosauria</taxon>
        <taxon>Dinosauria</taxon>
        <taxon>Saurischia</taxon>
        <taxon>Theropoda</taxon>
        <taxon>Coelurosauria</taxon>
        <taxon>Aves</taxon>
        <taxon>Neognathae</taxon>
        <taxon>Galloanserae</taxon>
        <taxon>Galliformes</taxon>
        <taxon>Phasianidae</taxon>
        <taxon>Phasianinae</taxon>
        <taxon>Phasianus</taxon>
    </lineage>
</organism>